<feature type="domain" description="TniQ" evidence="1">
    <location>
        <begin position="20"/>
        <end position="143"/>
    </location>
</feature>
<evidence type="ECO:0000313" key="3">
    <source>
        <dbReference type="Proteomes" id="UP001528672"/>
    </source>
</evidence>
<evidence type="ECO:0000259" key="1">
    <source>
        <dbReference type="Pfam" id="PF06527"/>
    </source>
</evidence>
<organism evidence="2 3">
    <name type="scientific">Curvibacter microcysteis</name>
    <dbReference type="NCBI Taxonomy" id="3026419"/>
    <lineage>
        <taxon>Bacteria</taxon>
        <taxon>Pseudomonadati</taxon>
        <taxon>Pseudomonadota</taxon>
        <taxon>Betaproteobacteria</taxon>
        <taxon>Burkholderiales</taxon>
        <taxon>Comamonadaceae</taxon>
        <taxon>Curvibacter</taxon>
    </lineage>
</organism>
<proteinExistence type="predicted"/>
<gene>
    <name evidence="2" type="ORF">PSQ39_01895</name>
</gene>
<name>A0ABT5M9X8_9BURK</name>
<accession>A0ABT5M9X8</accession>
<dbReference type="Proteomes" id="UP001528672">
    <property type="component" value="Unassembled WGS sequence"/>
</dbReference>
<dbReference type="RefSeq" id="WP_273924895.1">
    <property type="nucleotide sequence ID" value="NZ_JAQSIO010000001.1"/>
</dbReference>
<sequence length="337" mass="37086">MSILQLQFDCDQYSLPIQDDIWPGESGQGYVLRMAASNGLGGIARVKKMLGCSRFQTLCAQDAPQLAQWFGASVQRLSYALESTQGGRRVEGLTYMGHNLGRSYFLNRSYPRVCPDCVNEFGYCRAAWDFTLCVACARHHRLLIDRCPACSAPLKWTRPALCLCDCGHPWTSLDFRSSPTDGELFIAQLIDHRMDDQNRISSGASPWRFPAAFGFDLLRQFMADLSMDGLHRALFAFATAAGYESDTVPERRLRAAMPKAQQTISMSMAVGVKLTQQERFFMTSSPSVLIDLLSEAGALTPASPADLSIAQSLLGAFGTSGFVKSSKQSSLAQLVLF</sequence>
<dbReference type="InterPro" id="IPR009492">
    <property type="entry name" value="TniQ"/>
</dbReference>
<comment type="caution">
    <text evidence="2">The sequence shown here is derived from an EMBL/GenBank/DDBJ whole genome shotgun (WGS) entry which is preliminary data.</text>
</comment>
<keyword evidence="3" id="KW-1185">Reference proteome</keyword>
<reference evidence="2 3" key="1">
    <citation type="submission" date="2023-02" db="EMBL/GenBank/DDBJ databases">
        <title>Bacterial whole genome sequence for Curvibacter sp. HBC28.</title>
        <authorList>
            <person name="Le V."/>
            <person name="Ko S.-R."/>
            <person name="Ahn C.-Y."/>
            <person name="Oh H.-M."/>
        </authorList>
    </citation>
    <scope>NUCLEOTIDE SEQUENCE [LARGE SCALE GENOMIC DNA]</scope>
    <source>
        <strain evidence="2 3">HBC28</strain>
    </source>
</reference>
<evidence type="ECO:0000313" key="2">
    <source>
        <dbReference type="EMBL" id="MDD0813373.1"/>
    </source>
</evidence>
<protein>
    <submittedName>
        <fullName evidence="2">TniQ family protein</fullName>
    </submittedName>
</protein>
<dbReference type="EMBL" id="JAQSIO010000001">
    <property type="protein sequence ID" value="MDD0813373.1"/>
    <property type="molecule type" value="Genomic_DNA"/>
</dbReference>
<dbReference type="Pfam" id="PF06527">
    <property type="entry name" value="TniQ"/>
    <property type="match status" value="1"/>
</dbReference>